<comment type="function">
    <text evidence="12">The UvrABC repair system catalyzes the recognition and processing of DNA lesions. A damage recognition complex composed of 2 UvrA and 2 UvrB subunits scans DNA for abnormalities. Upon binding of the UvrA(2)B(2) complex to a putative damaged site, the DNA wraps around one UvrB monomer. DNA wrap is dependent on ATP binding by UvrB and probably causes local melting of the DNA helix, facilitating insertion of UvrB beta-hairpin between the DNA strands. Then UvrB probes one DNA strand for the presence of a lesion. If a lesion is found the UvrA subunits dissociate and the UvrB-DNA preincision complex is formed. This complex is subsequently bound by UvrC and the second UvrB is released. If no lesion is found, the DNA wraps around the other UvrB subunit that will check the other stand for damage.</text>
</comment>
<keyword evidence="6 12" id="KW-0228">DNA excision</keyword>
<feature type="coiled-coil region" evidence="14">
    <location>
        <begin position="252"/>
        <end position="283"/>
    </location>
</feature>
<evidence type="ECO:0000256" key="11">
    <source>
        <dbReference type="ARBA" id="ARBA00029504"/>
    </source>
</evidence>
<comment type="caution">
    <text evidence="18">The sequence shown here is derived from an EMBL/GenBank/DDBJ whole genome shotgun (WGS) entry which is preliminary data.</text>
</comment>
<dbReference type="CDD" id="cd18790">
    <property type="entry name" value="SF2_C_UvrB"/>
    <property type="match status" value="1"/>
</dbReference>
<evidence type="ECO:0000256" key="14">
    <source>
        <dbReference type="SAM" id="Coils"/>
    </source>
</evidence>
<feature type="short sequence motif" description="Beta-hairpin" evidence="12">
    <location>
        <begin position="91"/>
        <end position="114"/>
    </location>
</feature>
<proteinExistence type="inferred from homology"/>
<feature type="domain" description="UVR" evidence="15">
    <location>
        <begin position="621"/>
        <end position="656"/>
    </location>
</feature>
<dbReference type="SMART" id="SM00490">
    <property type="entry name" value="HELICc"/>
    <property type="match status" value="1"/>
</dbReference>
<comment type="subunit">
    <text evidence="10 12 13">Forms a heterotetramer with UvrA during the search for lesions. Interacts with UvrC in an incision complex.</text>
</comment>
<dbReference type="InterPro" id="IPR001943">
    <property type="entry name" value="UVR_dom"/>
</dbReference>
<evidence type="ECO:0000256" key="9">
    <source>
        <dbReference type="ARBA" id="ARBA00023204"/>
    </source>
</evidence>
<keyword evidence="4 12" id="KW-0547">Nucleotide-binding</keyword>
<keyword evidence="3 12" id="KW-0963">Cytoplasm</keyword>
<name>A0ABU1EC80_9CLOT</name>
<dbReference type="InterPro" id="IPR006935">
    <property type="entry name" value="Helicase/UvrB_N"/>
</dbReference>
<dbReference type="CDD" id="cd17916">
    <property type="entry name" value="DEXHc_UvrB"/>
    <property type="match status" value="1"/>
</dbReference>
<evidence type="ECO:0000313" key="19">
    <source>
        <dbReference type="Proteomes" id="UP001256646"/>
    </source>
</evidence>
<dbReference type="RefSeq" id="WP_252223984.1">
    <property type="nucleotide sequence ID" value="NZ_JAVJAN010000002.1"/>
</dbReference>
<accession>A0ABU1EC80</accession>
<dbReference type="Pfam" id="PF00271">
    <property type="entry name" value="Helicase_C"/>
    <property type="match status" value="1"/>
</dbReference>
<keyword evidence="5 12" id="KW-0227">DNA damage</keyword>
<sequence>MGEFKIHSKFKPMGDQPQAIDTILKSIKQGNEFQTLLGVTGSGKTFTMANIIENLQRPTLILAHNKTLAAQLCSEFKEFFPENIVEYFVSYYDYYQPEAYVPQTDTFIEKDASINDEIDKLRHSATSALFERRDVIIVASVSCIYGLGNPDEYKKLTISLRKGMQKERDEIIKKLIEIQYERNDIDFSRGTFRVRGDLLDIIPSSTSSKGIRIEFFGDEIDRIREFDVLTGTIIGERNHVSIFPASHFATSKETVERSLGEIENELENRLRELNSQEKLLEAQRLRQRTNFDIEMIREMGYCSGIENYSRILDGRAPGTPPKTLIDYFPEDFLLFIDESHVTLPQVRAMYAGDRSRKNTLVDYGFRLPCAYDNRPLKFEEFEKKINQVMFVSATPAQYELDHSQSIAEQVIRPTGLLDPEIVIKPVKGQIDDLYTEIQETISRGYRILITTLTKRMAEDLTKYMIELGVKATYMHSDIDTIERMKIIRDLRLGEYDVLVGINLLREGLDIPEVALVAILDADKEGFLRSETSLIQTIGRAARNSESKVIMYADNITKSMKKAISETERRRKIQTQYNEEHGIIPQTINKEVRDVIEATKVAEESTEYGVEETKSLTKKEIKKLIKEYTDEMKLAAKNLQFERAAQLRDKIEELKRKEG</sequence>
<evidence type="ECO:0000256" key="12">
    <source>
        <dbReference type="HAMAP-Rule" id="MF_00204"/>
    </source>
</evidence>
<dbReference type="PROSITE" id="PS51192">
    <property type="entry name" value="HELICASE_ATP_BIND_1"/>
    <property type="match status" value="1"/>
</dbReference>
<dbReference type="Gene3D" id="4.10.860.10">
    <property type="entry name" value="UVR domain"/>
    <property type="match status" value="1"/>
</dbReference>
<evidence type="ECO:0000256" key="10">
    <source>
        <dbReference type="ARBA" id="ARBA00026033"/>
    </source>
</evidence>
<reference evidence="18 19" key="1">
    <citation type="submission" date="2023-09" db="EMBL/GenBank/DDBJ databases">
        <authorList>
            <person name="Zhai L."/>
        </authorList>
    </citation>
    <scope>NUCLEOTIDE SEQUENCE [LARGE SCALE GENOMIC DNA]</scope>
    <source>
        <strain evidence="18 19">5 N-1</strain>
    </source>
</reference>
<dbReference type="Proteomes" id="UP001256646">
    <property type="component" value="Unassembled WGS sequence"/>
</dbReference>
<feature type="domain" description="Helicase C-terminal" evidence="17">
    <location>
        <begin position="429"/>
        <end position="595"/>
    </location>
</feature>
<dbReference type="Pfam" id="PF02151">
    <property type="entry name" value="UVR"/>
    <property type="match status" value="1"/>
</dbReference>
<dbReference type="HAMAP" id="MF_00204">
    <property type="entry name" value="UvrB"/>
    <property type="match status" value="1"/>
</dbReference>
<feature type="coiled-coil region" evidence="14">
    <location>
        <begin position="617"/>
        <end position="656"/>
    </location>
</feature>
<dbReference type="NCBIfam" id="TIGR00631">
    <property type="entry name" value="uvrb"/>
    <property type="match status" value="1"/>
</dbReference>
<dbReference type="PANTHER" id="PTHR24029:SF0">
    <property type="entry name" value="UVRABC SYSTEM PROTEIN B"/>
    <property type="match status" value="1"/>
</dbReference>
<dbReference type="InterPro" id="IPR036876">
    <property type="entry name" value="UVR_dom_sf"/>
</dbReference>
<dbReference type="SMART" id="SM00487">
    <property type="entry name" value="DEXDc"/>
    <property type="match status" value="1"/>
</dbReference>
<dbReference type="EMBL" id="JAVJAN010000002">
    <property type="protein sequence ID" value="MDR5585980.1"/>
    <property type="molecule type" value="Genomic_DNA"/>
</dbReference>
<dbReference type="Pfam" id="PF12344">
    <property type="entry name" value="UvrB"/>
    <property type="match status" value="1"/>
</dbReference>
<feature type="domain" description="Helicase ATP-binding" evidence="16">
    <location>
        <begin position="25"/>
        <end position="182"/>
    </location>
</feature>
<evidence type="ECO:0000256" key="7">
    <source>
        <dbReference type="ARBA" id="ARBA00022840"/>
    </source>
</evidence>
<dbReference type="InterPro" id="IPR027417">
    <property type="entry name" value="P-loop_NTPase"/>
</dbReference>
<evidence type="ECO:0000259" key="17">
    <source>
        <dbReference type="PROSITE" id="PS51194"/>
    </source>
</evidence>
<keyword evidence="8 12" id="KW-0267">Excision nuclease</keyword>
<dbReference type="SUPFAM" id="SSF52540">
    <property type="entry name" value="P-loop containing nucleoside triphosphate hydrolases"/>
    <property type="match status" value="2"/>
</dbReference>
<dbReference type="Pfam" id="PF17757">
    <property type="entry name" value="UvrB_inter"/>
    <property type="match status" value="1"/>
</dbReference>
<feature type="binding site" evidence="12">
    <location>
        <begin position="38"/>
        <end position="45"/>
    </location>
    <ligand>
        <name>ATP</name>
        <dbReference type="ChEBI" id="CHEBI:30616"/>
    </ligand>
</feature>
<keyword evidence="12 13" id="KW-0742">SOS response</keyword>
<evidence type="ECO:0000256" key="1">
    <source>
        <dbReference type="ARBA" id="ARBA00004496"/>
    </source>
</evidence>
<dbReference type="NCBIfam" id="NF003673">
    <property type="entry name" value="PRK05298.1"/>
    <property type="match status" value="1"/>
</dbReference>
<dbReference type="Pfam" id="PF04851">
    <property type="entry name" value="ResIII"/>
    <property type="match status" value="1"/>
</dbReference>
<dbReference type="InterPro" id="IPR001650">
    <property type="entry name" value="Helicase_C-like"/>
</dbReference>
<evidence type="ECO:0000259" key="16">
    <source>
        <dbReference type="PROSITE" id="PS51192"/>
    </source>
</evidence>
<comment type="similarity">
    <text evidence="2 12 13">Belongs to the UvrB family.</text>
</comment>
<dbReference type="InterPro" id="IPR024759">
    <property type="entry name" value="UvrB_YAD/RRR_dom"/>
</dbReference>
<keyword evidence="14" id="KW-0175">Coiled coil</keyword>
<dbReference type="PANTHER" id="PTHR24029">
    <property type="entry name" value="UVRABC SYSTEM PROTEIN B"/>
    <property type="match status" value="1"/>
</dbReference>
<dbReference type="InterPro" id="IPR041471">
    <property type="entry name" value="UvrB_inter"/>
</dbReference>
<organism evidence="18 19">
    <name type="scientific">Clostridium aquiflavi</name>
    <dbReference type="NCBI Taxonomy" id="3073603"/>
    <lineage>
        <taxon>Bacteria</taxon>
        <taxon>Bacillati</taxon>
        <taxon>Bacillota</taxon>
        <taxon>Clostridia</taxon>
        <taxon>Eubacteriales</taxon>
        <taxon>Clostridiaceae</taxon>
        <taxon>Clostridium</taxon>
    </lineage>
</organism>
<dbReference type="InterPro" id="IPR014001">
    <property type="entry name" value="Helicase_ATP-bd"/>
</dbReference>
<evidence type="ECO:0000256" key="4">
    <source>
        <dbReference type="ARBA" id="ARBA00022741"/>
    </source>
</evidence>
<evidence type="ECO:0000256" key="5">
    <source>
        <dbReference type="ARBA" id="ARBA00022763"/>
    </source>
</evidence>
<comment type="subcellular location">
    <subcellularLocation>
        <location evidence="1 12 13">Cytoplasm</location>
    </subcellularLocation>
</comment>
<dbReference type="InterPro" id="IPR004807">
    <property type="entry name" value="UvrB"/>
</dbReference>
<dbReference type="SUPFAM" id="SSF46600">
    <property type="entry name" value="C-terminal UvrC-binding domain of UvrB"/>
    <property type="match status" value="1"/>
</dbReference>
<evidence type="ECO:0000313" key="18">
    <source>
        <dbReference type="EMBL" id="MDR5585980.1"/>
    </source>
</evidence>
<evidence type="ECO:0000259" key="15">
    <source>
        <dbReference type="PROSITE" id="PS50151"/>
    </source>
</evidence>
<evidence type="ECO:0000256" key="6">
    <source>
        <dbReference type="ARBA" id="ARBA00022769"/>
    </source>
</evidence>
<dbReference type="PROSITE" id="PS51194">
    <property type="entry name" value="HELICASE_CTER"/>
    <property type="match status" value="1"/>
</dbReference>
<keyword evidence="18" id="KW-0378">Hydrolase</keyword>
<keyword evidence="7 12" id="KW-0067">ATP-binding</keyword>
<dbReference type="Gene3D" id="3.40.50.300">
    <property type="entry name" value="P-loop containing nucleotide triphosphate hydrolases"/>
    <property type="match status" value="3"/>
</dbReference>
<evidence type="ECO:0000256" key="2">
    <source>
        <dbReference type="ARBA" id="ARBA00008533"/>
    </source>
</evidence>
<dbReference type="GO" id="GO:0016787">
    <property type="term" value="F:hydrolase activity"/>
    <property type="evidence" value="ECO:0007669"/>
    <property type="project" value="UniProtKB-KW"/>
</dbReference>
<comment type="domain">
    <text evidence="12">The beta-hairpin motif is involved in DNA binding.</text>
</comment>
<evidence type="ECO:0000256" key="8">
    <source>
        <dbReference type="ARBA" id="ARBA00022881"/>
    </source>
</evidence>
<evidence type="ECO:0000256" key="3">
    <source>
        <dbReference type="ARBA" id="ARBA00022490"/>
    </source>
</evidence>
<evidence type="ECO:0000256" key="13">
    <source>
        <dbReference type="RuleBase" id="RU003587"/>
    </source>
</evidence>
<keyword evidence="19" id="KW-1185">Reference proteome</keyword>
<protein>
    <recommendedName>
        <fullName evidence="11 12">UvrABC system protein B</fullName>
        <shortName evidence="12">Protein UvrB</shortName>
    </recommendedName>
    <alternativeName>
        <fullName evidence="12">Excinuclease ABC subunit B</fullName>
    </alternativeName>
</protein>
<keyword evidence="9 12" id="KW-0234">DNA repair</keyword>
<gene>
    <name evidence="12 18" type="primary">uvrB</name>
    <name evidence="18" type="ORF">RGC78_00690</name>
</gene>
<dbReference type="PROSITE" id="PS50151">
    <property type="entry name" value="UVR"/>
    <property type="match status" value="1"/>
</dbReference>